<keyword evidence="2" id="KW-1185">Reference proteome</keyword>
<dbReference type="EMBL" id="JABAIL010000002">
    <property type="protein sequence ID" value="NLR91055.1"/>
    <property type="molecule type" value="Genomic_DNA"/>
</dbReference>
<sequence length="488" mass="56099">MPKKQILFILLLSIAFTSKSQTGRYWSNSFNTDASLLSGAVVGGGSGIAAIFYNPAQIADIDYQKFSISANIFSMYIFRYENGLGGGNHYGDWNFQVQPRFVAFLLRPKNWTNTSIELASFTRDNVNTELRSRTNKQLDFIDITPGPEEYLGDYYYRMDYEDYWLSIGIAKKFSNNFSIGLSGYHSYISIKYDYIIEANAYNLDNQNTDEFYVAQFKNSQSITGYTSRLLFKLGLKYEWNKWNFGLAIQSPSIKYAGESNVYREVSLQNVHNQNNELIPNMLVSEYQEDLVTNFKDPFSISFGATFSHKTSSYYFTGEYFGKLDSYLNIKDMAPGPFVSNNQLSIRTDNWLDYYAQNNQVTNFAFGYRNILTDKIELMAGFRTDFSYDKYDGGYDNQYPSKITTFSVDQYHTTIGGQFTILKTDIITGIQWSFAQGKNLRQVANFSEPVEFSPSDRIVLQGHRNNSMNMRENTLSLFLGFTYNIGQEK</sequence>
<name>A0A7X8XVH0_9BACT</name>
<dbReference type="Proteomes" id="UP000585050">
    <property type="component" value="Unassembled WGS sequence"/>
</dbReference>
<evidence type="ECO:0008006" key="3">
    <source>
        <dbReference type="Google" id="ProtNLM"/>
    </source>
</evidence>
<protein>
    <recommendedName>
        <fullName evidence="3">Long-chain fatty acid transport protein</fullName>
    </recommendedName>
</protein>
<proteinExistence type="predicted"/>
<dbReference type="RefSeq" id="WP_168881759.1">
    <property type="nucleotide sequence ID" value="NZ_JABAIL010000002.1"/>
</dbReference>
<organism evidence="1 2">
    <name type="scientific">Flammeovirga agarivorans</name>
    <dbReference type="NCBI Taxonomy" id="2726742"/>
    <lineage>
        <taxon>Bacteria</taxon>
        <taxon>Pseudomonadati</taxon>
        <taxon>Bacteroidota</taxon>
        <taxon>Cytophagia</taxon>
        <taxon>Cytophagales</taxon>
        <taxon>Flammeovirgaceae</taxon>
        <taxon>Flammeovirga</taxon>
    </lineage>
</organism>
<evidence type="ECO:0000313" key="1">
    <source>
        <dbReference type="EMBL" id="NLR91055.1"/>
    </source>
</evidence>
<comment type="caution">
    <text evidence="1">The sequence shown here is derived from an EMBL/GenBank/DDBJ whole genome shotgun (WGS) entry which is preliminary data.</text>
</comment>
<gene>
    <name evidence="1" type="ORF">HGP29_07540</name>
</gene>
<evidence type="ECO:0000313" key="2">
    <source>
        <dbReference type="Proteomes" id="UP000585050"/>
    </source>
</evidence>
<accession>A0A7X8XVH0</accession>
<reference evidence="1 2" key="1">
    <citation type="submission" date="2020-04" db="EMBL/GenBank/DDBJ databases">
        <title>Flammeovirga sp. SR4, a novel species isolated from seawater.</title>
        <authorList>
            <person name="Wang X."/>
        </authorList>
    </citation>
    <scope>NUCLEOTIDE SEQUENCE [LARGE SCALE GENOMIC DNA]</scope>
    <source>
        <strain evidence="1 2">SR4</strain>
    </source>
</reference>
<dbReference type="AlphaFoldDB" id="A0A7X8XVH0"/>
<dbReference type="Gene3D" id="2.40.160.60">
    <property type="entry name" value="Outer membrane protein transport protein (OMPP1/FadL/TodX)"/>
    <property type="match status" value="1"/>
</dbReference>